<dbReference type="STRING" id="1235591.CAK95_25165"/>
<sequence>MCAFCNLAPCQERPDMAFGPQSETIEETHVNKFGIVTSFCVALAAATFGPGPASAQDYPNRPVKLQVAFAPGGPADVIARIIGQKLSERWKQSVVVENRGGAGGNIAAAAVSKMDPDGYSILVTTSAFAVNQTLTKNPGYSSDDFKAVVVVASTPNLIIGAPSLKGNNLKEVVEAAKTEKMTYGTAGVGTTPHLSAERIFKLQAKVDIPHAPFTGAGPALQAVAGGHIPLASIAMSAGVENVKGGQVKGLAVTSKNRVPSLPNVPTARELGLGEEDDTTWVVFFVPAKTPDAVIKKINADVDAILKEKDTQNQLEKIGFMAVGGTPKDADDYVKSETKRWGEIIRSIGLEAK</sequence>
<dbReference type="InterPro" id="IPR005064">
    <property type="entry name" value="BUG"/>
</dbReference>
<dbReference type="SUPFAM" id="SSF53850">
    <property type="entry name" value="Periplasmic binding protein-like II"/>
    <property type="match status" value="1"/>
</dbReference>
<dbReference type="PANTHER" id="PTHR42928">
    <property type="entry name" value="TRICARBOXYLATE-BINDING PROTEIN"/>
    <property type="match status" value="1"/>
</dbReference>
<dbReference type="PANTHER" id="PTHR42928:SF5">
    <property type="entry name" value="BLR1237 PROTEIN"/>
    <property type="match status" value="1"/>
</dbReference>
<dbReference type="AlphaFoldDB" id="A0A1W6ZXC9"/>
<dbReference type="Gene3D" id="3.40.190.10">
    <property type="entry name" value="Periplasmic binding protein-like II"/>
    <property type="match status" value="1"/>
</dbReference>
<evidence type="ECO:0000313" key="2">
    <source>
        <dbReference type="EMBL" id="ARQ02024.1"/>
    </source>
</evidence>
<dbReference type="Gene3D" id="3.40.190.150">
    <property type="entry name" value="Bordetella uptake gene, domain 1"/>
    <property type="match status" value="1"/>
</dbReference>
<dbReference type="Proteomes" id="UP000194137">
    <property type="component" value="Chromosome"/>
</dbReference>
<comment type="similarity">
    <text evidence="1">Belongs to the UPF0065 (bug) family.</text>
</comment>
<gene>
    <name evidence="2" type="ORF">CAK95_25165</name>
</gene>
<dbReference type="KEGG" id="psin:CAK95_25165"/>
<dbReference type="Pfam" id="PF03401">
    <property type="entry name" value="TctC"/>
    <property type="match status" value="1"/>
</dbReference>
<proteinExistence type="inferred from homology"/>
<evidence type="ECO:0000313" key="3">
    <source>
        <dbReference type="Proteomes" id="UP000194137"/>
    </source>
</evidence>
<accession>A0A1W6ZXC9</accession>
<protein>
    <recommendedName>
        <fullName evidence="4">LacI family transcriptional regulator</fullName>
    </recommendedName>
</protein>
<dbReference type="PIRSF" id="PIRSF017082">
    <property type="entry name" value="YflP"/>
    <property type="match status" value="1"/>
</dbReference>
<reference evidence="2 3" key="1">
    <citation type="submission" date="2017-05" db="EMBL/GenBank/DDBJ databases">
        <title>Full genome sequence of Pseudorhodoplanes sinuspersici.</title>
        <authorList>
            <person name="Dastgheib S.M.M."/>
            <person name="Shavandi M."/>
            <person name="Tirandaz H."/>
        </authorList>
    </citation>
    <scope>NUCLEOTIDE SEQUENCE [LARGE SCALE GENOMIC DNA]</scope>
    <source>
        <strain evidence="2 3">RIPI110</strain>
    </source>
</reference>
<evidence type="ECO:0000256" key="1">
    <source>
        <dbReference type="ARBA" id="ARBA00006987"/>
    </source>
</evidence>
<dbReference type="EMBL" id="CP021112">
    <property type="protein sequence ID" value="ARQ02024.1"/>
    <property type="molecule type" value="Genomic_DNA"/>
</dbReference>
<evidence type="ECO:0008006" key="4">
    <source>
        <dbReference type="Google" id="ProtNLM"/>
    </source>
</evidence>
<name>A0A1W6ZXC9_9HYPH</name>
<organism evidence="2 3">
    <name type="scientific">Pseudorhodoplanes sinuspersici</name>
    <dbReference type="NCBI Taxonomy" id="1235591"/>
    <lineage>
        <taxon>Bacteria</taxon>
        <taxon>Pseudomonadati</taxon>
        <taxon>Pseudomonadota</taxon>
        <taxon>Alphaproteobacteria</taxon>
        <taxon>Hyphomicrobiales</taxon>
        <taxon>Pseudorhodoplanes</taxon>
    </lineage>
</organism>
<dbReference type="InterPro" id="IPR042100">
    <property type="entry name" value="Bug_dom1"/>
</dbReference>
<keyword evidence="3" id="KW-1185">Reference proteome</keyword>